<protein>
    <submittedName>
        <fullName evidence="3">Uncharacterized protein</fullName>
    </submittedName>
</protein>
<dbReference type="PANTHER" id="PTHR13132">
    <property type="entry name" value="ALPHA- 1,6 -FUCOSYLTRANSFERASE"/>
    <property type="match status" value="1"/>
</dbReference>
<keyword evidence="2" id="KW-0472">Membrane</keyword>
<reference evidence="4" key="1">
    <citation type="submission" date="2024-06" db="EMBL/GenBank/DDBJ databases">
        <title>Multi-omics analyses provide insights into the biosynthesis of the anticancer antibiotic pleurotin in Hohenbuehelia grisea.</title>
        <authorList>
            <person name="Weaver J.A."/>
            <person name="Alberti F."/>
        </authorList>
    </citation>
    <scope>NUCLEOTIDE SEQUENCE [LARGE SCALE GENOMIC DNA]</scope>
    <source>
        <strain evidence="4">T-177</strain>
    </source>
</reference>
<evidence type="ECO:0000313" key="4">
    <source>
        <dbReference type="Proteomes" id="UP001556367"/>
    </source>
</evidence>
<keyword evidence="2" id="KW-0812">Transmembrane</keyword>
<gene>
    <name evidence="3" type="ORF">HGRIS_008528</name>
</gene>
<feature type="transmembrane region" description="Helical" evidence="2">
    <location>
        <begin position="79"/>
        <end position="99"/>
    </location>
</feature>
<evidence type="ECO:0000256" key="2">
    <source>
        <dbReference type="SAM" id="Phobius"/>
    </source>
</evidence>
<dbReference type="Proteomes" id="UP001556367">
    <property type="component" value="Unassembled WGS sequence"/>
</dbReference>
<dbReference type="EMBL" id="JASNQZ010000011">
    <property type="protein sequence ID" value="KAL0951868.1"/>
    <property type="molecule type" value="Genomic_DNA"/>
</dbReference>
<evidence type="ECO:0000256" key="1">
    <source>
        <dbReference type="SAM" id="MobiDB-lite"/>
    </source>
</evidence>
<accession>A0ABR3J8Q5</accession>
<proteinExistence type="predicted"/>
<name>A0ABR3J8Q5_9AGAR</name>
<organism evidence="3 4">
    <name type="scientific">Hohenbuehelia grisea</name>
    <dbReference type="NCBI Taxonomy" id="104357"/>
    <lineage>
        <taxon>Eukaryota</taxon>
        <taxon>Fungi</taxon>
        <taxon>Dikarya</taxon>
        <taxon>Basidiomycota</taxon>
        <taxon>Agaricomycotina</taxon>
        <taxon>Agaricomycetes</taxon>
        <taxon>Agaricomycetidae</taxon>
        <taxon>Agaricales</taxon>
        <taxon>Pleurotineae</taxon>
        <taxon>Pleurotaceae</taxon>
        <taxon>Hohenbuehelia</taxon>
    </lineage>
</organism>
<dbReference type="PANTHER" id="PTHR13132:SF29">
    <property type="entry name" value="ALPHA-(1,6)-FUCOSYLTRANSFERASE"/>
    <property type="match status" value="1"/>
</dbReference>
<comment type="caution">
    <text evidence="3">The sequence shown here is derived from an EMBL/GenBank/DDBJ whole genome shotgun (WGS) entry which is preliminary data.</text>
</comment>
<feature type="region of interest" description="Disordered" evidence="1">
    <location>
        <begin position="1"/>
        <end position="32"/>
    </location>
</feature>
<sequence>MARPRPLQNLEGYRSGDYNSLHPRTPHSGRGADRFTEIDLQEAEQYEVTDDQHQPLLTPSVLRGDSRTKPRLARLLSQLPLILGGLTAAVLLILAVASYKRPETLHKIMGVSVNQTSAAAAAASSSSILAEAAASATTASPAADSSAVVDHTTALQEVSSISYENYTSFPLTPIQYRDECAKLNKGFMHHGAYWDLMVHGPQDVGHSSDTKVCSTTLTYMLDGRIGLMSDLALMAQVAALARERNRTFFVDDTYWNRGKWEDHFQDVHNGQPPIEPGCKPPPPEELVACPRTARHWVVNSRTAKYHLGHSFFEAYEDPYKRGLHRLKPVFEMAAVSLNTTILPNAKNSQLIQAARKEISERIVEHDPTISQMKDTYVGVHIRRGDQKATSWAFHNKYLPLEHYYKAAKSTWGRIVGTPKVFTYIASDSPQALNELTLMYPNGSTYALAESHNPLLTALASPRDYFQAEFNTLAEEARIEETRGMIVDFAMLSGSWIPDGQVTPSPAAVICTISSSVCRLSALNFGWDQAFGNLSATGDIDNDGKRWVEIDENGSVMPIWQAFRIF</sequence>
<keyword evidence="2" id="KW-1133">Transmembrane helix</keyword>
<dbReference type="Gene3D" id="3.40.50.11350">
    <property type="match status" value="1"/>
</dbReference>
<evidence type="ECO:0000313" key="3">
    <source>
        <dbReference type="EMBL" id="KAL0951868.1"/>
    </source>
</evidence>
<keyword evidence="4" id="KW-1185">Reference proteome</keyword>